<feature type="region of interest" description="Disordered" evidence="2">
    <location>
        <begin position="361"/>
        <end position="392"/>
    </location>
</feature>
<keyword evidence="1" id="KW-0175">Coiled coil</keyword>
<feature type="compositionally biased region" description="Polar residues" evidence="2">
    <location>
        <begin position="1118"/>
        <end position="1145"/>
    </location>
</feature>
<dbReference type="Proteomes" id="UP001151760">
    <property type="component" value="Unassembled WGS sequence"/>
</dbReference>
<accession>A0ABQ4X773</accession>
<feature type="domain" description="GAG-pre-integrase" evidence="3">
    <location>
        <begin position="640"/>
        <end position="712"/>
    </location>
</feature>
<feature type="compositionally biased region" description="Basic and acidic residues" evidence="2">
    <location>
        <begin position="1161"/>
        <end position="1176"/>
    </location>
</feature>
<evidence type="ECO:0000259" key="4">
    <source>
        <dbReference type="Pfam" id="PF22936"/>
    </source>
</evidence>
<evidence type="ECO:0000259" key="3">
    <source>
        <dbReference type="Pfam" id="PF13976"/>
    </source>
</evidence>
<evidence type="ECO:0000313" key="5">
    <source>
        <dbReference type="EMBL" id="GJS61091.1"/>
    </source>
</evidence>
<feature type="region of interest" description="Disordered" evidence="2">
    <location>
        <begin position="321"/>
        <end position="347"/>
    </location>
</feature>
<dbReference type="InterPro" id="IPR054722">
    <property type="entry name" value="PolX-like_BBD"/>
</dbReference>
<reference evidence="5" key="2">
    <citation type="submission" date="2022-01" db="EMBL/GenBank/DDBJ databases">
        <authorList>
            <person name="Yamashiro T."/>
            <person name="Shiraishi A."/>
            <person name="Satake H."/>
            <person name="Nakayama K."/>
        </authorList>
    </citation>
    <scope>NUCLEOTIDE SEQUENCE</scope>
</reference>
<protein>
    <submittedName>
        <fullName evidence="5">Retrovirus-related pol polyprotein from transposon TNT 1-94</fullName>
    </submittedName>
</protein>
<organism evidence="5 6">
    <name type="scientific">Tanacetum coccineum</name>
    <dbReference type="NCBI Taxonomy" id="301880"/>
    <lineage>
        <taxon>Eukaryota</taxon>
        <taxon>Viridiplantae</taxon>
        <taxon>Streptophyta</taxon>
        <taxon>Embryophyta</taxon>
        <taxon>Tracheophyta</taxon>
        <taxon>Spermatophyta</taxon>
        <taxon>Magnoliopsida</taxon>
        <taxon>eudicotyledons</taxon>
        <taxon>Gunneridae</taxon>
        <taxon>Pentapetalae</taxon>
        <taxon>asterids</taxon>
        <taxon>campanulids</taxon>
        <taxon>Asterales</taxon>
        <taxon>Asteraceae</taxon>
        <taxon>Asteroideae</taxon>
        <taxon>Anthemideae</taxon>
        <taxon>Anthemidinae</taxon>
        <taxon>Tanacetum</taxon>
    </lineage>
</organism>
<dbReference type="InterPro" id="IPR025724">
    <property type="entry name" value="GAG-pre-integrase_dom"/>
</dbReference>
<evidence type="ECO:0000256" key="1">
    <source>
        <dbReference type="SAM" id="Coils"/>
    </source>
</evidence>
<name>A0ABQ4X773_9ASTR</name>
<gene>
    <name evidence="5" type="ORF">Tco_0655875</name>
</gene>
<feature type="region of interest" description="Disordered" evidence="2">
    <location>
        <begin position="1118"/>
        <end position="1176"/>
    </location>
</feature>
<dbReference type="Pfam" id="PF13976">
    <property type="entry name" value="gag_pre-integrs"/>
    <property type="match status" value="1"/>
</dbReference>
<feature type="compositionally biased region" description="Polar residues" evidence="2">
    <location>
        <begin position="1468"/>
        <end position="1477"/>
    </location>
</feature>
<feature type="compositionally biased region" description="Polar residues" evidence="2">
    <location>
        <begin position="361"/>
        <end position="382"/>
    </location>
</feature>
<feature type="compositionally biased region" description="Polar residues" evidence="2">
    <location>
        <begin position="330"/>
        <end position="347"/>
    </location>
</feature>
<dbReference type="EMBL" id="BQNB010009265">
    <property type="protein sequence ID" value="GJS61091.1"/>
    <property type="molecule type" value="Genomic_DNA"/>
</dbReference>
<evidence type="ECO:0000313" key="6">
    <source>
        <dbReference type="Proteomes" id="UP001151760"/>
    </source>
</evidence>
<proteinExistence type="predicted"/>
<keyword evidence="6" id="KW-1185">Reference proteome</keyword>
<comment type="caution">
    <text evidence="5">The sequence shown here is derived from an EMBL/GenBank/DDBJ whole genome shotgun (WGS) entry which is preliminary data.</text>
</comment>
<sequence length="2180" mass="249979">MPSELPLINELFNIKVGFEKLFLLIKQNSKRASMFYTSKEEIALNDFCRDQVKPLLNELLDYFDGFQNLFQRDIKEMKDAFEQNDVYLDEIERQNDLLKDQLLEASLKHDIELCVLLNHECVDKSLHDELEQVKKKSLEIQEGLKARIKILEKDVQRCEKQSVDFELKLQHEKEKHKWDSSKNKNSKPLDFSWISRIQKLEDENVSLDFKVQSLIKERDNAKMEYKKLFDSIKKTRSQTQKEMDELIAHVSEKTYAYGAIRAENQNLLHTISELKARMKNGENGKSVNTKFDKTHGSQSFLCVTPLNKNASQKQTVVLKTKENHVESKPVTLQTSHNKQTGTHQNTNVISPGMYRVVTQQESQTNKTKNVLSSTGMNATSSVKGPKSRDSQVKTSVLDVSKNEAKKEAVYVRKNKQTDNTFAKVMSNKENVIDVAVANASKAKTLLCVSCMQNVLILCHDKRVTKHKLNVRSNARRTFSVNSRIPKSLETTFVAPKTRFFEKVTQSKTLDTNYVASKSKIDEASASKARDKVVQIVLWVVDSGFSKHMTGDHSLLRNFVEKFMGTVRFGNDNFAAITGYGDYIHGNITICHVYYVEGLSHNLFSVGQFCDGDLEVAFHSKTCYVRNLEGDDLLTGGRNSNLYTISISDMAASSPICLMSKATSTKSWLWHRHLSHLNFGTINDLTKLDLVDGLPKFKYGKDHLCSACERGKSKKASHPSKLIPSDYSKLDYFIWIWWGGDDLMNTPSKEDLDHLFGPMFEDYFEQKSSDFSSFAAYSSNQEFVPYDSLNHEEIESSTINLEPSNVQNFHQVQPSTYIWTKDHPLDQVIGDPSKPVMTRQRLHTDSEQVDQGRSLCLLCVCARLSSPDYGQIPQKRSGAGSSVPKTELKKWAYEENMFHCLLLVLKVIGMRYSTADYGFKYNQILMYCDSKSAIAISCNPVQHSKTKHIDISHLPQANDNNHASFVQPPSFSDMPWQTLCKIFSKYLTTRVTGWDQPPLQIMKMLYCFVNNIHVDYAKLMWEGIYYSLHHPATSIPYPRFTKIIISHYMTIFLDISRRARDAYHNLQDDDIMKNIFNSGRNKNKLRMQIPAWMITDEMRLIEHYKMYAEVFRLDIPLTQSQPTESTQGTHRTPSAPRSPNPATETADSPPRHDDTSIPGTRLEPRSDKESPEVEIADKDTPMVDVTNIVTPVNVDDEEDEITDEVFELRRRVKGKNVEETRISPIPSPTRSPRNLSTLVSLDTEKLQELTVTHPTPSSVHLKPKLTKTNRLLSLIKAKPNRFKRYKSFFHELQGRYGYLFAHLKKRFMPRTSSDQLADNLHDVMMETLPSLVKEKVTEQVKKEVPAQVRDQVPVYLAEGLILERKTTKEETERLISKAILQERGRMQAHISSQIQNAIDNAIPSLVDASVRSYMSGHILHVHPAQVQSSSVPEQQHQLYLAMKADPLLQQQDIAIWLALQMKFEKTQVPQTACRSSAVRTRDQDDPHDDAHPEGENSAKRQKTSEYEAYVSGESSSGQVNVEEPGPSTSGNQEQDDEFDFWTDSYASDDDEIPTKQVTQDIMEEISLTIDEAKLKKMADEMLRQRCTSGDEHQYHIDQMKNFLQSDIVWESRKEILVSPHPRKITPLVQSCQRDPEAPALSLINQDLLYLKKGNSGPEKIVLSLHKFPAIVFNDDDIEERTSRWVNKCIKKFNPYARYGVENWKNPHAKIFYIRRQKEPGRPKEEIYSNSKIVQVIKTYWELGHEHKFITEIVARRANDCIVSITEPDYKNLNKNDIEDMYLLIVNNKVPDYANTGLLWSLSVFIRSSVIWERVHDFQLGIESYQQKINLTAPTITFPGIEEYDVFSIVYEPVHGIIYTNSKKEKRVMRHSEIHKFCDATLRRTLEGLKSYYNDVKYGYVQKELTNDEVEFLKLFEEEIEVRLNYRDQMRRWEMYWKREENKDAGGSCESVKQMGARILCHLECHETTQSMASLPRCDELRESVKSSKWEDMFILYCRRAIVEDQRLARILNSMEFQLRAWEKKIFIEKLKEKVCAHAPLLEDNANQNSSKGTLVLECGITFIMADLVMELLVSFEFLGVGCAVVAGLDGGVLGFQAEEGAVFAAGFGDDVTVFQKDEPATSNGIFFGSARLVLFHQLSTWVSCDLVGCWSEESERGRLRESVDGRFLKKGTGCGPWSKKV</sequence>
<dbReference type="Pfam" id="PF22936">
    <property type="entry name" value="Pol_BBD"/>
    <property type="match status" value="1"/>
</dbReference>
<feature type="coiled-coil region" evidence="1">
    <location>
        <begin position="141"/>
        <end position="168"/>
    </location>
</feature>
<evidence type="ECO:0000256" key="2">
    <source>
        <dbReference type="SAM" id="MobiDB-lite"/>
    </source>
</evidence>
<reference evidence="5" key="1">
    <citation type="journal article" date="2022" name="Int. J. Mol. Sci.">
        <title>Draft Genome of Tanacetum Coccineum: Genomic Comparison of Closely Related Tanacetum-Family Plants.</title>
        <authorList>
            <person name="Yamashiro T."/>
            <person name="Shiraishi A."/>
            <person name="Nakayama K."/>
            <person name="Satake H."/>
        </authorList>
    </citation>
    <scope>NUCLEOTIDE SEQUENCE</scope>
</reference>
<feature type="domain" description="Retrovirus-related Pol polyprotein from transposon TNT 1-94-like beta-barrel" evidence="4">
    <location>
        <begin position="538"/>
        <end position="609"/>
    </location>
</feature>
<feature type="region of interest" description="Disordered" evidence="2">
    <location>
        <begin position="1468"/>
        <end position="1534"/>
    </location>
</feature>
<feature type="compositionally biased region" description="Basic and acidic residues" evidence="2">
    <location>
        <begin position="1478"/>
        <end position="1504"/>
    </location>
</feature>